<sequence length="214" mass="24204">MSNGEAFNEFGDPVFTYDFPDSTREVGRRELLKTLQRETVIGDELEKSKDHIIHKKFISASGLRYDSTLTDHELAISTGSGFTFHAGIGKDKILHLDVELTRMIRGELTRDPLFPHFTDLVRIALHYFQTGGMEALGILGAWNPKHFQDNRNVNYDVFVDRINKGFSEEEAALVTPTGRVVSSLGYKYPVVLSPSNNRKPLTGYDVVFLKNKPR</sequence>
<protein>
    <submittedName>
        <fullName evidence="1">Uncharacterized protein</fullName>
    </submittedName>
</protein>
<accession>A0A1F6BDS3</accession>
<dbReference type="EMBL" id="MFKE01000018">
    <property type="protein sequence ID" value="OGG35111.1"/>
    <property type="molecule type" value="Genomic_DNA"/>
</dbReference>
<name>A0A1F6BDS3_9BACT</name>
<evidence type="ECO:0000313" key="1">
    <source>
        <dbReference type="EMBL" id="OGG35111.1"/>
    </source>
</evidence>
<dbReference type="AlphaFoldDB" id="A0A1F6BDS3"/>
<dbReference type="Proteomes" id="UP000176186">
    <property type="component" value="Unassembled WGS sequence"/>
</dbReference>
<gene>
    <name evidence="1" type="ORF">A2363_01235</name>
</gene>
<reference evidence="1 2" key="1">
    <citation type="journal article" date="2016" name="Nat. Commun.">
        <title>Thousands of microbial genomes shed light on interconnected biogeochemical processes in an aquifer system.</title>
        <authorList>
            <person name="Anantharaman K."/>
            <person name="Brown C.T."/>
            <person name="Hug L.A."/>
            <person name="Sharon I."/>
            <person name="Castelle C.J."/>
            <person name="Probst A.J."/>
            <person name="Thomas B.C."/>
            <person name="Singh A."/>
            <person name="Wilkins M.J."/>
            <person name="Karaoz U."/>
            <person name="Brodie E.L."/>
            <person name="Williams K.H."/>
            <person name="Hubbard S.S."/>
            <person name="Banfield J.F."/>
        </authorList>
    </citation>
    <scope>NUCLEOTIDE SEQUENCE [LARGE SCALE GENOMIC DNA]</scope>
</reference>
<proteinExistence type="predicted"/>
<evidence type="ECO:0000313" key="2">
    <source>
        <dbReference type="Proteomes" id="UP000176186"/>
    </source>
</evidence>
<comment type="caution">
    <text evidence="1">The sequence shown here is derived from an EMBL/GenBank/DDBJ whole genome shotgun (WGS) entry which is preliminary data.</text>
</comment>
<organism evidence="1 2">
    <name type="scientific">Candidatus Gottesmanbacteria bacterium RIFOXYB1_FULL_47_11</name>
    <dbReference type="NCBI Taxonomy" id="1798401"/>
    <lineage>
        <taxon>Bacteria</taxon>
        <taxon>Candidatus Gottesmaniibacteriota</taxon>
    </lineage>
</organism>